<dbReference type="RefSeq" id="WP_106181655.1">
    <property type="nucleotide sequence ID" value="NZ_PVNH01000012.1"/>
</dbReference>
<evidence type="ECO:0000313" key="2">
    <source>
        <dbReference type="Proteomes" id="UP000238362"/>
    </source>
</evidence>
<organism evidence="1 2">
    <name type="scientific">Prauserella shujinwangii</name>
    <dbReference type="NCBI Taxonomy" id="1453103"/>
    <lineage>
        <taxon>Bacteria</taxon>
        <taxon>Bacillati</taxon>
        <taxon>Actinomycetota</taxon>
        <taxon>Actinomycetes</taxon>
        <taxon>Pseudonocardiales</taxon>
        <taxon>Pseudonocardiaceae</taxon>
        <taxon>Prauserella</taxon>
    </lineage>
</organism>
<dbReference type="OrthoDB" id="3699175at2"/>
<keyword evidence="2" id="KW-1185">Reference proteome</keyword>
<proteinExistence type="predicted"/>
<reference evidence="1 2" key="1">
    <citation type="submission" date="2018-03" db="EMBL/GenBank/DDBJ databases">
        <title>Genomic Encyclopedia of Type Strains, Phase III (KMG-III): the genomes of soil and plant-associated and newly described type strains.</title>
        <authorList>
            <person name="Whitman W."/>
        </authorList>
    </citation>
    <scope>NUCLEOTIDE SEQUENCE [LARGE SCALE GENOMIC DNA]</scope>
    <source>
        <strain evidence="1 2">CGMCC 4.7125</strain>
    </source>
</reference>
<gene>
    <name evidence="1" type="ORF">B0I33_112213</name>
</gene>
<protein>
    <submittedName>
        <fullName evidence="1">Uncharacterized protein</fullName>
    </submittedName>
</protein>
<comment type="caution">
    <text evidence="1">The sequence shown here is derived from an EMBL/GenBank/DDBJ whole genome shotgun (WGS) entry which is preliminary data.</text>
</comment>
<accession>A0A2T0LMM7</accession>
<sequence length="236" mass="23593">MTGTTAPRPVVVTAVLAALVTAGALVAAAVLRPGAGPAAGSGPGAEVSAGPAAGDGCGAAPCQVLDTASVGGMTVELLADGEGGSGRLRAGGPTNGITAETSITAMGARLGPGSLDCVDAAEPVCLVRGPLDGGIVGEVLVWRGDSWRAAERPYFSDVGAIVLDTVSGDEVPEIIVVRHECAGVESAADCGQTPVLAEVFDLRGERLGCTYQYESPGELRGWPRVELVDSDLRECP</sequence>
<dbReference type="AlphaFoldDB" id="A0A2T0LMM7"/>
<name>A0A2T0LMM7_9PSEU</name>
<evidence type="ECO:0000313" key="1">
    <source>
        <dbReference type="EMBL" id="PRX44335.1"/>
    </source>
</evidence>
<dbReference type="Proteomes" id="UP000238362">
    <property type="component" value="Unassembled WGS sequence"/>
</dbReference>
<dbReference type="EMBL" id="PVNH01000012">
    <property type="protein sequence ID" value="PRX44335.1"/>
    <property type="molecule type" value="Genomic_DNA"/>
</dbReference>